<dbReference type="PROSITE" id="PS50283">
    <property type="entry name" value="NA_SOLUT_SYMP_3"/>
    <property type="match status" value="1"/>
</dbReference>
<feature type="transmembrane region" description="Helical" evidence="8">
    <location>
        <begin position="269"/>
        <end position="291"/>
    </location>
</feature>
<feature type="transmembrane region" description="Helical" evidence="8">
    <location>
        <begin position="228"/>
        <end position="248"/>
    </location>
</feature>
<feature type="transmembrane region" description="Helical" evidence="8">
    <location>
        <begin position="443"/>
        <end position="461"/>
    </location>
</feature>
<dbReference type="GO" id="GO:0022857">
    <property type="term" value="F:transmembrane transporter activity"/>
    <property type="evidence" value="ECO:0007669"/>
    <property type="project" value="InterPro"/>
</dbReference>
<dbReference type="Pfam" id="PF00474">
    <property type="entry name" value="SSF"/>
    <property type="match status" value="1"/>
</dbReference>
<keyword evidence="6 8" id="KW-0472">Membrane</keyword>
<evidence type="ECO:0000256" key="3">
    <source>
        <dbReference type="ARBA" id="ARBA00022448"/>
    </source>
</evidence>
<feature type="transmembrane region" description="Helical" evidence="8">
    <location>
        <begin position="153"/>
        <end position="174"/>
    </location>
</feature>
<dbReference type="GO" id="GO:0005886">
    <property type="term" value="C:plasma membrane"/>
    <property type="evidence" value="ECO:0007669"/>
    <property type="project" value="TreeGrafter"/>
</dbReference>
<evidence type="ECO:0000256" key="8">
    <source>
        <dbReference type="SAM" id="Phobius"/>
    </source>
</evidence>
<feature type="transmembrane region" description="Helical" evidence="8">
    <location>
        <begin position="47"/>
        <end position="68"/>
    </location>
</feature>
<accession>A0A7G9B2Z5</accession>
<feature type="transmembrane region" description="Helical" evidence="8">
    <location>
        <begin position="80"/>
        <end position="101"/>
    </location>
</feature>
<feature type="transmembrane region" description="Helical" evidence="8">
    <location>
        <begin position="6"/>
        <end position="26"/>
    </location>
</feature>
<name>A0A7G9B2Z5_9FIRM</name>
<gene>
    <name evidence="9" type="ORF">H8790_10785</name>
</gene>
<evidence type="ECO:0000256" key="4">
    <source>
        <dbReference type="ARBA" id="ARBA00022692"/>
    </source>
</evidence>
<reference evidence="9 10" key="1">
    <citation type="submission" date="2020-08" db="EMBL/GenBank/DDBJ databases">
        <authorList>
            <person name="Liu C."/>
            <person name="Sun Q."/>
        </authorList>
    </citation>
    <scope>NUCLEOTIDE SEQUENCE [LARGE SCALE GENOMIC DNA]</scope>
    <source>
        <strain evidence="9 10">NSJ-62</strain>
    </source>
</reference>
<keyword evidence="5 8" id="KW-1133">Transmembrane helix</keyword>
<dbReference type="InterPro" id="IPR001734">
    <property type="entry name" value="Na/solute_symporter"/>
</dbReference>
<feature type="transmembrane region" description="Helical" evidence="8">
    <location>
        <begin position="311"/>
        <end position="342"/>
    </location>
</feature>
<dbReference type="PANTHER" id="PTHR48086">
    <property type="entry name" value="SODIUM/PROLINE SYMPORTER-RELATED"/>
    <property type="match status" value="1"/>
</dbReference>
<dbReference type="InterPro" id="IPR038377">
    <property type="entry name" value="Na/Glc_symporter_sf"/>
</dbReference>
<feature type="transmembrane region" description="Helical" evidence="8">
    <location>
        <begin position="387"/>
        <end position="408"/>
    </location>
</feature>
<proteinExistence type="inferred from homology"/>
<dbReference type="Gene3D" id="1.20.1730.10">
    <property type="entry name" value="Sodium/glucose cotransporter"/>
    <property type="match status" value="1"/>
</dbReference>
<dbReference type="PANTHER" id="PTHR48086:SF7">
    <property type="entry name" value="SODIUM-SOLUTE SYMPORTER-RELATED"/>
    <property type="match status" value="1"/>
</dbReference>
<dbReference type="KEGG" id="ohi:H8790_10785"/>
<feature type="transmembrane region" description="Helical" evidence="8">
    <location>
        <begin position="122"/>
        <end position="147"/>
    </location>
</feature>
<evidence type="ECO:0000256" key="6">
    <source>
        <dbReference type="ARBA" id="ARBA00023136"/>
    </source>
</evidence>
<keyword evidence="4 8" id="KW-0812">Transmembrane</keyword>
<evidence type="ECO:0000313" key="9">
    <source>
        <dbReference type="EMBL" id="QNL43926.1"/>
    </source>
</evidence>
<dbReference type="InterPro" id="IPR050277">
    <property type="entry name" value="Sodium:Solute_Symporter"/>
</dbReference>
<evidence type="ECO:0000256" key="1">
    <source>
        <dbReference type="ARBA" id="ARBA00004141"/>
    </source>
</evidence>
<evidence type="ECO:0000313" key="10">
    <source>
        <dbReference type="Proteomes" id="UP000515960"/>
    </source>
</evidence>
<feature type="transmembrane region" description="Helical" evidence="8">
    <location>
        <begin position="186"/>
        <end position="208"/>
    </location>
</feature>
<dbReference type="EMBL" id="CP060490">
    <property type="protein sequence ID" value="QNL43926.1"/>
    <property type="molecule type" value="Genomic_DNA"/>
</dbReference>
<organism evidence="9 10">
    <name type="scientific">Oscillibacter hominis</name>
    <dbReference type="NCBI Taxonomy" id="2763056"/>
    <lineage>
        <taxon>Bacteria</taxon>
        <taxon>Bacillati</taxon>
        <taxon>Bacillota</taxon>
        <taxon>Clostridia</taxon>
        <taxon>Eubacteriales</taxon>
        <taxon>Oscillospiraceae</taxon>
        <taxon>Oscillibacter</taxon>
    </lineage>
</organism>
<dbReference type="RefSeq" id="WP_187332506.1">
    <property type="nucleotide sequence ID" value="NZ_CP060490.1"/>
</dbReference>
<feature type="transmembrane region" description="Helical" evidence="8">
    <location>
        <begin position="420"/>
        <end position="437"/>
    </location>
</feature>
<comment type="similarity">
    <text evidence="2 7">Belongs to the sodium:solute symporter (SSF) (TC 2.A.21) family.</text>
</comment>
<keyword evidence="3" id="KW-0813">Transport</keyword>
<sequence>MSQTVIIILAILITLALTYGLSMVLTRKKEKDQSVSVDDWEVGGRELPLYVVVGTQFATAMGGGILVGQVGNGFSNGFSVMLYGILCQLSFVILMFIAKWLRDHQFATVPEILLHYTGPSKVVRILAGIMTIVVPFGWCCSNLTAFAKLYTTITGIPINVLICVMAALCLLFVLPSGLKTVAWTDFIFGCLMVIVGTAVAIVTVNMAGGMNHIMTTVPPEIVELPGSLFSVGLSTTVLWIFSLTPGGLTNQMYYQRILACKDTNKVKKSLLISAGCALLAYVWAVIVGLGVRSMNPSLESEMATGWLMNEMPIWCVAIFSGLVVCTILSTISSGVQSVVVNLNRDIYRVLKPDVDEKKAVRISRVLSVVVLICAAVLAMFFPQVLSLLVLTYSYSAAGLVCPIFLSYILRKKGIITKNGVIAGMVAGIVVCAVSMQFESVVPYVIWGCLASGVAMVVFSKLDHKNPVYQEL</sequence>
<feature type="transmembrane region" description="Helical" evidence="8">
    <location>
        <begin position="362"/>
        <end position="381"/>
    </location>
</feature>
<protein>
    <submittedName>
        <fullName evidence="9">Sodium:solute symporter family protein</fullName>
    </submittedName>
</protein>
<evidence type="ECO:0000256" key="2">
    <source>
        <dbReference type="ARBA" id="ARBA00006434"/>
    </source>
</evidence>
<evidence type="ECO:0000256" key="5">
    <source>
        <dbReference type="ARBA" id="ARBA00022989"/>
    </source>
</evidence>
<dbReference type="CDD" id="cd10322">
    <property type="entry name" value="SLC5sbd"/>
    <property type="match status" value="1"/>
</dbReference>
<keyword evidence="10" id="KW-1185">Reference proteome</keyword>
<dbReference type="Proteomes" id="UP000515960">
    <property type="component" value="Chromosome"/>
</dbReference>
<evidence type="ECO:0000256" key="7">
    <source>
        <dbReference type="RuleBase" id="RU362091"/>
    </source>
</evidence>
<comment type="subcellular location">
    <subcellularLocation>
        <location evidence="1">Membrane</location>
        <topology evidence="1">Multi-pass membrane protein</topology>
    </subcellularLocation>
</comment>
<dbReference type="AlphaFoldDB" id="A0A7G9B2Z5"/>